<feature type="compositionally biased region" description="Polar residues" evidence="1">
    <location>
        <begin position="217"/>
        <end position="232"/>
    </location>
</feature>
<sequence>MIQFLCHSRSTSTHMDQLEAEAGLTWDDALARLKDLEKTLKCEIQSNIREMKLCMTSYKIEDVSLKAARLHDIRRTLASSRALVREECAIMKEFEKIKGILGTCRTMDEDDWSDTKNQTRYWGDKLAEVRRRQRRISGDVVDLDSVVSDIITRSDLENDSVDSLDNLSFHLTSYPLFNSAPYGHHLSVPSRPGSAMSDVSAVSTGIAGYFKGRDTTTDMSQSETEQSVTPTIQKKKLFTRSSSSGRDPSLDGSEDERAGVSMEEMYMKEKHKSAMAFKKKAVSEREANLKAIEDHEDEVISEAEGFCDEDEAGISRPSSVLWKEDDGAKIEEGKNEMEQDLQKKMDEQEIQRRAEEQEFQRKMQEERKLEAAMMKEQEEEKKRIEDQENQLKEAEVEKKRIEKEKLKEQVEERKRIEAEEKKKLADEKQKKLEEKKQKEEEKKIKLEEKKKRDEEKKRNWRTKRKKKTKRNRNWRTKEKRR</sequence>
<name>A0A7T8QVB5_CALRO</name>
<reference evidence="3" key="1">
    <citation type="submission" date="2021-01" db="EMBL/GenBank/DDBJ databases">
        <title>Caligus Genome Assembly.</title>
        <authorList>
            <person name="Gallardo-Escarate C."/>
        </authorList>
    </citation>
    <scope>NUCLEOTIDE SEQUENCE [LARGE SCALE GENOMIC DNA]</scope>
</reference>
<feature type="region of interest" description="Disordered" evidence="1">
    <location>
        <begin position="332"/>
        <end position="481"/>
    </location>
</feature>
<keyword evidence="3" id="KW-1185">Reference proteome</keyword>
<proteinExistence type="predicted"/>
<organism evidence="2 3">
    <name type="scientific">Caligus rogercresseyi</name>
    <name type="common">Sea louse</name>
    <dbReference type="NCBI Taxonomy" id="217165"/>
    <lineage>
        <taxon>Eukaryota</taxon>
        <taxon>Metazoa</taxon>
        <taxon>Ecdysozoa</taxon>
        <taxon>Arthropoda</taxon>
        <taxon>Crustacea</taxon>
        <taxon>Multicrustacea</taxon>
        <taxon>Hexanauplia</taxon>
        <taxon>Copepoda</taxon>
        <taxon>Siphonostomatoida</taxon>
        <taxon>Caligidae</taxon>
        <taxon>Caligus</taxon>
    </lineage>
</organism>
<feature type="compositionally biased region" description="Basic and acidic residues" evidence="1">
    <location>
        <begin position="332"/>
        <end position="457"/>
    </location>
</feature>
<evidence type="ECO:0000256" key="1">
    <source>
        <dbReference type="SAM" id="MobiDB-lite"/>
    </source>
</evidence>
<protein>
    <submittedName>
        <fullName evidence="2">Uncharacterized protein</fullName>
    </submittedName>
</protein>
<dbReference type="OrthoDB" id="10627905at2759"/>
<dbReference type="AlphaFoldDB" id="A0A7T8QVB5"/>
<feature type="region of interest" description="Disordered" evidence="1">
    <location>
        <begin position="213"/>
        <end position="257"/>
    </location>
</feature>
<dbReference type="EMBL" id="CP045890">
    <property type="protein sequence ID" value="QQP56450.1"/>
    <property type="molecule type" value="Genomic_DNA"/>
</dbReference>
<evidence type="ECO:0000313" key="2">
    <source>
        <dbReference type="EMBL" id="QQP56450.1"/>
    </source>
</evidence>
<evidence type="ECO:0000313" key="3">
    <source>
        <dbReference type="Proteomes" id="UP000595437"/>
    </source>
</evidence>
<feature type="compositionally biased region" description="Basic residues" evidence="1">
    <location>
        <begin position="458"/>
        <end position="481"/>
    </location>
</feature>
<dbReference type="Proteomes" id="UP000595437">
    <property type="component" value="Chromosome 1"/>
</dbReference>
<accession>A0A7T8QVB5</accession>
<gene>
    <name evidence="2" type="ORF">FKW44_001123</name>
</gene>